<dbReference type="EMBL" id="PKUQ01000003">
    <property type="protein sequence ID" value="PLW78596.1"/>
    <property type="molecule type" value="Genomic_DNA"/>
</dbReference>
<name>A0A2N5XVR3_9HYPH</name>
<reference evidence="1 2" key="1">
    <citation type="submission" date="2018-01" db="EMBL/GenBank/DDBJ databases">
        <title>The draft genome sequence of Cohaesibacter sp. H1304.</title>
        <authorList>
            <person name="Wang N.-N."/>
            <person name="Du Z.-J."/>
        </authorList>
    </citation>
    <scope>NUCLEOTIDE SEQUENCE [LARGE SCALE GENOMIC DNA]</scope>
    <source>
        <strain evidence="1 2">H1304</strain>
    </source>
</reference>
<sequence length="77" mass="8690">MDGHLFKEHDILPYGGFLIVKMIVQADSKMSFRTISKTIWEIIVGTTKTNIPMLRDILKSDLVQRGGVEAHFLETGT</sequence>
<proteinExistence type="predicted"/>
<accession>A0A2N5XVR3</accession>
<dbReference type="Proteomes" id="UP000234881">
    <property type="component" value="Unassembled WGS sequence"/>
</dbReference>
<protein>
    <submittedName>
        <fullName evidence="1">Uncharacterized protein</fullName>
    </submittedName>
</protein>
<keyword evidence="2" id="KW-1185">Reference proteome</keyword>
<evidence type="ECO:0000313" key="1">
    <source>
        <dbReference type="EMBL" id="PLW78596.1"/>
    </source>
</evidence>
<comment type="caution">
    <text evidence="1">The sequence shown here is derived from an EMBL/GenBank/DDBJ whole genome shotgun (WGS) entry which is preliminary data.</text>
</comment>
<gene>
    <name evidence="1" type="ORF">C0081_03815</name>
</gene>
<evidence type="ECO:0000313" key="2">
    <source>
        <dbReference type="Proteomes" id="UP000234881"/>
    </source>
</evidence>
<dbReference type="AlphaFoldDB" id="A0A2N5XVR3"/>
<dbReference type="RefSeq" id="WP_101532489.1">
    <property type="nucleotide sequence ID" value="NZ_JBFHIU010000064.1"/>
</dbReference>
<organism evidence="1 2">
    <name type="scientific">Cohaesibacter celericrescens</name>
    <dbReference type="NCBI Taxonomy" id="2067669"/>
    <lineage>
        <taxon>Bacteria</taxon>
        <taxon>Pseudomonadati</taxon>
        <taxon>Pseudomonadota</taxon>
        <taxon>Alphaproteobacteria</taxon>
        <taxon>Hyphomicrobiales</taxon>
        <taxon>Cohaesibacteraceae</taxon>
    </lineage>
</organism>